<dbReference type="InterPro" id="IPR004089">
    <property type="entry name" value="MCPsignal_dom"/>
</dbReference>
<keyword evidence="4" id="KW-0472">Membrane</keyword>
<dbReference type="InterPro" id="IPR024478">
    <property type="entry name" value="HlyB_4HB_MCP"/>
</dbReference>
<dbReference type="EMBL" id="QOHO01000063">
    <property type="protein sequence ID" value="RFZ77374.1"/>
    <property type="molecule type" value="Genomic_DNA"/>
</dbReference>
<name>A0A3E2N8V8_9FIRM</name>
<organism evidence="7 8">
    <name type="scientific">Lacrimispora amygdalina</name>
    <dbReference type="NCBI Taxonomy" id="253257"/>
    <lineage>
        <taxon>Bacteria</taxon>
        <taxon>Bacillati</taxon>
        <taxon>Bacillota</taxon>
        <taxon>Clostridia</taxon>
        <taxon>Lachnospirales</taxon>
        <taxon>Lachnospiraceae</taxon>
        <taxon>Lacrimispora</taxon>
    </lineage>
</organism>
<dbReference type="GO" id="GO:0005886">
    <property type="term" value="C:plasma membrane"/>
    <property type="evidence" value="ECO:0007669"/>
    <property type="project" value="TreeGrafter"/>
</dbReference>
<dbReference type="GO" id="GO:0006935">
    <property type="term" value="P:chemotaxis"/>
    <property type="evidence" value="ECO:0007669"/>
    <property type="project" value="UniProtKB-KW"/>
</dbReference>
<dbReference type="PANTHER" id="PTHR43531">
    <property type="entry name" value="PROTEIN ICFG"/>
    <property type="match status" value="1"/>
</dbReference>
<keyword evidence="4" id="KW-0812">Transmembrane</keyword>
<dbReference type="GO" id="GO:0004888">
    <property type="term" value="F:transmembrane signaling receptor activity"/>
    <property type="evidence" value="ECO:0007669"/>
    <property type="project" value="InterPro"/>
</dbReference>
<evidence type="ECO:0000256" key="1">
    <source>
        <dbReference type="ARBA" id="ARBA00022500"/>
    </source>
</evidence>
<keyword evidence="1" id="KW-0145">Chemotaxis</keyword>
<dbReference type="GO" id="GO:0007165">
    <property type="term" value="P:signal transduction"/>
    <property type="evidence" value="ECO:0007669"/>
    <property type="project" value="UniProtKB-KW"/>
</dbReference>
<dbReference type="PRINTS" id="PR00260">
    <property type="entry name" value="CHEMTRNSDUCR"/>
</dbReference>
<reference evidence="7 8" key="1">
    <citation type="submission" date="2018-07" db="EMBL/GenBank/DDBJ databases">
        <title>New species, Clostridium PI-S10-A1B.</title>
        <authorList>
            <person name="Krishna G."/>
            <person name="Summeta K."/>
            <person name="Shikha S."/>
            <person name="Prabhu P.B."/>
            <person name="Suresh K."/>
        </authorList>
    </citation>
    <scope>NUCLEOTIDE SEQUENCE [LARGE SCALE GENOMIC DNA]</scope>
    <source>
        <strain evidence="7 8">PI-S10-A1B</strain>
    </source>
</reference>
<dbReference type="SUPFAM" id="SSF58104">
    <property type="entry name" value="Methyl-accepting chemotaxis protein (MCP) signaling domain"/>
    <property type="match status" value="1"/>
</dbReference>
<sequence>MVKNKYTMGGTLMSDKRGFKDFIRGLSVKWKLSLGFGILFAILLVSLATSAHSISKIGAQVGMYSKFTYPLTTYNLTAQREMVSVQRYLLMTILQKEAGEDYQSSLDLSGKSAENFMTVLEEFATHQRSSANDKNIADVKAHVQEAETARNKILDLIKDSSNKDSKEAYLIFQNEFLPAFNQIADIMEQMNVVGAQKADIQKQTAQSAIAQSWVILCAVLVLSTLATLVIIFVLTRAILIPVREIEAVYKNMAEGNLHSEIKYESRDELGRMADSIRSTNIRLVSYIEDIIAKLTMLSQGNMSFTVDLDYIGDFSLIKQSLLNTIASLNTTMQVIHSAAEQVNSGAGQVSDASQALASGATEQAATIEELTASIHSVTEKAEKNTVSVRNATESVFQAGQGVGESNNRMKQLNEAMKEISHSSEEISKVTKIVEDIAFQTNILALNAAVEAARAGEAGKGFAVVADEVRNLAAKSAEAAKQTADLVQKSTDKVAEGERMANESLKLLDDVAEKSALVEKAIKQIESDTQDQANTIVEINQGLSQVSSVVQTNAATAEESSASSEELAAQAQILREQISKFKLSAVSGTTGIESFSVKRVEPEVNQSAVYDHTSGKY</sequence>
<dbReference type="PROSITE" id="PS50885">
    <property type="entry name" value="HAMP"/>
    <property type="match status" value="1"/>
</dbReference>
<evidence type="ECO:0000259" key="5">
    <source>
        <dbReference type="PROSITE" id="PS50111"/>
    </source>
</evidence>
<dbReference type="InterPro" id="IPR003660">
    <property type="entry name" value="HAMP_dom"/>
</dbReference>
<keyword evidence="3" id="KW-0807">Transducer</keyword>
<dbReference type="Gene3D" id="1.10.8.500">
    <property type="entry name" value="HAMP domain in histidine kinase"/>
    <property type="match status" value="1"/>
</dbReference>
<keyword evidence="4" id="KW-1133">Transmembrane helix</keyword>
<dbReference type="PROSITE" id="PS50111">
    <property type="entry name" value="CHEMOTAXIS_TRANSDUC_2"/>
    <property type="match status" value="1"/>
</dbReference>
<dbReference type="CDD" id="cd06225">
    <property type="entry name" value="HAMP"/>
    <property type="match status" value="1"/>
</dbReference>
<comment type="similarity">
    <text evidence="2">Belongs to the methyl-accepting chemotaxis (MCP) protein family.</text>
</comment>
<dbReference type="Pfam" id="PF12729">
    <property type="entry name" value="4HB_MCP_1"/>
    <property type="match status" value="1"/>
</dbReference>
<dbReference type="Pfam" id="PF00015">
    <property type="entry name" value="MCPsignal"/>
    <property type="match status" value="1"/>
</dbReference>
<evidence type="ECO:0000313" key="7">
    <source>
        <dbReference type="EMBL" id="RFZ77374.1"/>
    </source>
</evidence>
<dbReference type="OrthoDB" id="9814363at2"/>
<evidence type="ECO:0000256" key="2">
    <source>
        <dbReference type="ARBA" id="ARBA00029447"/>
    </source>
</evidence>
<proteinExistence type="inferred from homology"/>
<dbReference type="InterPro" id="IPR004090">
    <property type="entry name" value="Chemotax_Me-accpt_rcpt"/>
</dbReference>
<feature type="domain" description="Methyl-accepting transducer" evidence="5">
    <location>
        <begin position="338"/>
        <end position="567"/>
    </location>
</feature>
<dbReference type="SMART" id="SM00283">
    <property type="entry name" value="MA"/>
    <property type="match status" value="1"/>
</dbReference>
<dbReference type="Gene3D" id="1.10.287.950">
    <property type="entry name" value="Methyl-accepting chemotaxis protein"/>
    <property type="match status" value="1"/>
</dbReference>
<comment type="caution">
    <text evidence="7">The sequence shown here is derived from an EMBL/GenBank/DDBJ whole genome shotgun (WGS) entry which is preliminary data.</text>
</comment>
<dbReference type="InterPro" id="IPR051310">
    <property type="entry name" value="MCP_chemotaxis"/>
</dbReference>
<dbReference type="SMART" id="SM00304">
    <property type="entry name" value="HAMP"/>
    <property type="match status" value="1"/>
</dbReference>
<dbReference type="Proteomes" id="UP000260680">
    <property type="component" value="Unassembled WGS sequence"/>
</dbReference>
<evidence type="ECO:0000313" key="8">
    <source>
        <dbReference type="Proteomes" id="UP000260680"/>
    </source>
</evidence>
<feature type="domain" description="HAMP" evidence="6">
    <location>
        <begin position="236"/>
        <end position="288"/>
    </location>
</feature>
<evidence type="ECO:0000259" key="6">
    <source>
        <dbReference type="PROSITE" id="PS50885"/>
    </source>
</evidence>
<dbReference type="CDD" id="cd11386">
    <property type="entry name" value="MCP_signal"/>
    <property type="match status" value="1"/>
</dbReference>
<accession>A0A3E2N8V8</accession>
<feature type="transmembrane region" description="Helical" evidence="4">
    <location>
        <begin position="213"/>
        <end position="234"/>
    </location>
</feature>
<protein>
    <submittedName>
        <fullName evidence="7">Methyl-accepting chemotaxis protein</fullName>
    </submittedName>
</protein>
<evidence type="ECO:0000256" key="3">
    <source>
        <dbReference type="PROSITE-ProRule" id="PRU00284"/>
    </source>
</evidence>
<dbReference type="Pfam" id="PF00672">
    <property type="entry name" value="HAMP"/>
    <property type="match status" value="1"/>
</dbReference>
<dbReference type="PANTHER" id="PTHR43531:SF11">
    <property type="entry name" value="METHYL-ACCEPTING CHEMOTAXIS PROTEIN 3"/>
    <property type="match status" value="1"/>
</dbReference>
<gene>
    <name evidence="7" type="ORF">DS742_18690</name>
</gene>
<evidence type="ECO:0000256" key="4">
    <source>
        <dbReference type="SAM" id="Phobius"/>
    </source>
</evidence>
<dbReference type="AlphaFoldDB" id="A0A3E2N8V8"/>